<dbReference type="InterPro" id="IPR017853">
    <property type="entry name" value="GH"/>
</dbReference>
<dbReference type="OrthoDB" id="9805159at2"/>
<dbReference type="SMART" id="SM00642">
    <property type="entry name" value="Aamy"/>
    <property type="match status" value="1"/>
</dbReference>
<sequence>METAAVYHRPDSEMAYLKDHDHFQIRLKTKHDDVVKVDLLYGDPYGTKVNEKDEGNWEHRVINMKRTYQTKEVDYWISEVTLPLRRLQYAFHIYGRDGQEYLYDDRRIYRYSESGLDKLSCFRMPYLHECDRIKTPEWVRNTVWYQIFPERFANGDKSNDPKETLAWGSKKPTPENFFGGDLQGIIDHLDYLKELGINGLYLCPIFTARSNHKYDTIDYFNVDPAFGDKETLKELIDQAHEHGMHVMLDAVFNHMGDFSMQWKDVQKYGENSRFASWFHIHSFPVSYEETDNFEFAKNLTYDVFANTPHMPKINTADPKAREYLLNVATYWIEQFDIDAWRLDVANEIDHEFWKDFYARTHALKKDFYVLGEVWHSAQEWVGHKEFDAVMNYSYTEPIIDHFVKKELTVSEMTDMLQNQLMLYRDQTNQVMFNALDTHDTARILTLCHGNKELEKQVLAFMFTQIGAPCIYYGTEVGMDGGPDPDCRKCMVWDEEQQDKEMLQFVHSLVDMRHQYSQLWSKGSLKFEKTAEQSDLIVFKREYQNVQVVAVFNTGTQPQRVTVTDNAQVISQQNITKDGQINPDGFLIIRNN</sequence>
<dbReference type="CDD" id="cd02857">
    <property type="entry name" value="E_set_CDase_PDE_N"/>
    <property type="match status" value="1"/>
</dbReference>
<dbReference type="CDD" id="cd11338">
    <property type="entry name" value="AmyAc_CMD"/>
    <property type="match status" value="1"/>
</dbReference>
<dbReference type="Pfam" id="PF00128">
    <property type="entry name" value="Alpha-amylase"/>
    <property type="match status" value="1"/>
</dbReference>
<dbReference type="Pfam" id="PF02903">
    <property type="entry name" value="Alpha-amylase_N"/>
    <property type="match status" value="1"/>
</dbReference>
<protein>
    <submittedName>
        <fullName evidence="4">Neopullulanase cyclomaltodextrinase maltogenic alpha-amylase</fullName>
    </submittedName>
</protein>
<dbReference type="InterPro" id="IPR006047">
    <property type="entry name" value="GH13_cat_dom"/>
</dbReference>
<evidence type="ECO:0000259" key="3">
    <source>
        <dbReference type="SMART" id="SM00642"/>
    </source>
</evidence>
<dbReference type="Gene3D" id="2.60.40.10">
    <property type="entry name" value="Immunoglobulins"/>
    <property type="match status" value="1"/>
</dbReference>
<dbReference type="SUPFAM" id="SSF51445">
    <property type="entry name" value="(Trans)glycosidases"/>
    <property type="match status" value="1"/>
</dbReference>
<proteinExistence type="predicted"/>
<evidence type="ECO:0000313" key="5">
    <source>
        <dbReference type="Proteomes" id="UP000051886"/>
    </source>
</evidence>
<dbReference type="InterPro" id="IPR045857">
    <property type="entry name" value="O16G_dom_2"/>
</dbReference>
<dbReference type="GO" id="GO:0005975">
    <property type="term" value="P:carbohydrate metabolic process"/>
    <property type="evidence" value="ECO:0007669"/>
    <property type="project" value="InterPro"/>
</dbReference>
<reference evidence="4 5" key="1">
    <citation type="journal article" date="2015" name="Genome Announc.">
        <title>Expanding the biotechnology potential of lactobacilli through comparative genomics of 213 strains and associated genera.</title>
        <authorList>
            <person name="Sun Z."/>
            <person name="Harris H.M."/>
            <person name="McCann A."/>
            <person name="Guo C."/>
            <person name="Argimon S."/>
            <person name="Zhang W."/>
            <person name="Yang X."/>
            <person name="Jeffery I.B."/>
            <person name="Cooney J.C."/>
            <person name="Kagawa T.F."/>
            <person name="Liu W."/>
            <person name="Song Y."/>
            <person name="Salvetti E."/>
            <person name="Wrobel A."/>
            <person name="Rasinkangas P."/>
            <person name="Parkhill J."/>
            <person name="Rea M.C."/>
            <person name="O'Sullivan O."/>
            <person name="Ritari J."/>
            <person name="Douillard F.P."/>
            <person name="Paul Ross R."/>
            <person name="Yang R."/>
            <person name="Briner A.E."/>
            <person name="Felis G.E."/>
            <person name="de Vos W.M."/>
            <person name="Barrangou R."/>
            <person name="Klaenhammer T.R."/>
            <person name="Caufield P.W."/>
            <person name="Cui Y."/>
            <person name="Zhang H."/>
            <person name="O'Toole P.W."/>
        </authorList>
    </citation>
    <scope>NUCLEOTIDE SEQUENCE [LARGE SCALE GENOMIC DNA]</scope>
    <source>
        <strain evidence="4 5">NBRC 103219</strain>
    </source>
</reference>
<evidence type="ECO:0000256" key="2">
    <source>
        <dbReference type="ARBA" id="ARBA00023295"/>
    </source>
</evidence>
<dbReference type="RefSeq" id="WP_017867853.1">
    <property type="nucleotide sequence ID" value="NZ_BJYB01000005.1"/>
</dbReference>
<evidence type="ECO:0000256" key="1">
    <source>
        <dbReference type="ARBA" id="ARBA00022801"/>
    </source>
</evidence>
<dbReference type="Gene3D" id="3.20.20.80">
    <property type="entry name" value="Glycosidases"/>
    <property type="match status" value="1"/>
</dbReference>
<keyword evidence="1" id="KW-0378">Hydrolase</keyword>
<dbReference type="Gene3D" id="3.90.400.10">
    <property type="entry name" value="Oligo-1,6-glucosidase, Domain 2"/>
    <property type="match status" value="1"/>
</dbReference>
<dbReference type="PANTHER" id="PTHR10357:SF210">
    <property type="entry name" value="MALTODEXTRIN GLUCOSIDASE"/>
    <property type="match status" value="1"/>
</dbReference>
<dbReference type="PANTHER" id="PTHR10357">
    <property type="entry name" value="ALPHA-AMYLASE FAMILY MEMBER"/>
    <property type="match status" value="1"/>
</dbReference>
<feature type="domain" description="Glycosyl hydrolase family 13 catalytic" evidence="3">
    <location>
        <begin position="146"/>
        <end position="512"/>
    </location>
</feature>
<dbReference type="GO" id="GO:0004553">
    <property type="term" value="F:hydrolase activity, hydrolyzing O-glycosyl compounds"/>
    <property type="evidence" value="ECO:0007669"/>
    <property type="project" value="InterPro"/>
</dbReference>
<dbReference type="InterPro" id="IPR013783">
    <property type="entry name" value="Ig-like_fold"/>
</dbReference>
<dbReference type="STRING" id="449659.IV66_GL000950"/>
<dbReference type="InterPro" id="IPR014756">
    <property type="entry name" value="Ig_E-set"/>
</dbReference>
<name>A0A0R2L2J6_9LACO</name>
<accession>A0A0R2L2J6</accession>
<dbReference type="Proteomes" id="UP000051886">
    <property type="component" value="Unassembled WGS sequence"/>
</dbReference>
<gene>
    <name evidence="4" type="ORF">IV66_GL000950</name>
</gene>
<organism evidence="4 5">
    <name type="scientific">Ligilactobacillus pobuzihii</name>
    <dbReference type="NCBI Taxonomy" id="449659"/>
    <lineage>
        <taxon>Bacteria</taxon>
        <taxon>Bacillati</taxon>
        <taxon>Bacillota</taxon>
        <taxon>Bacilli</taxon>
        <taxon>Lactobacillales</taxon>
        <taxon>Lactobacillaceae</taxon>
        <taxon>Ligilactobacillus</taxon>
    </lineage>
</organism>
<dbReference type="EMBL" id="JQCN01000069">
    <property type="protein sequence ID" value="KRN95923.1"/>
    <property type="molecule type" value="Genomic_DNA"/>
</dbReference>
<comment type="caution">
    <text evidence="4">The sequence shown here is derived from an EMBL/GenBank/DDBJ whole genome shotgun (WGS) entry which is preliminary data.</text>
</comment>
<keyword evidence="5" id="KW-1185">Reference proteome</keyword>
<dbReference type="SUPFAM" id="SSF81296">
    <property type="entry name" value="E set domains"/>
    <property type="match status" value="1"/>
</dbReference>
<dbReference type="PATRIC" id="fig|449659.4.peg.956"/>
<dbReference type="InterPro" id="IPR004185">
    <property type="entry name" value="Glyco_hydro_13_lg-like_dom"/>
</dbReference>
<dbReference type="AlphaFoldDB" id="A0A0R2L2J6"/>
<keyword evidence="2" id="KW-0326">Glycosidase</keyword>
<evidence type="ECO:0000313" key="4">
    <source>
        <dbReference type="EMBL" id="KRN95923.1"/>
    </source>
</evidence>